<dbReference type="AlphaFoldDB" id="A0A1B2DJ01"/>
<name>A0A1B2DJ01_9BACL</name>
<evidence type="ECO:0000256" key="1">
    <source>
        <dbReference type="SAM" id="Coils"/>
    </source>
</evidence>
<keyword evidence="1" id="KW-0175">Coiled coil</keyword>
<protein>
    <submittedName>
        <fullName evidence="2">Uncharacterized protein</fullName>
    </submittedName>
</protein>
<dbReference type="RefSeq" id="WP_099518873.1">
    <property type="nucleotide sequence ID" value="NZ_CP016808.1"/>
</dbReference>
<dbReference type="EMBL" id="CP016808">
    <property type="protein sequence ID" value="ANY67692.1"/>
    <property type="molecule type" value="Genomic_DNA"/>
</dbReference>
<evidence type="ECO:0000313" key="2">
    <source>
        <dbReference type="EMBL" id="ANY67692.1"/>
    </source>
</evidence>
<gene>
    <name evidence="2" type="ORF">BBD42_15375</name>
</gene>
<accession>A0A1B2DJ01</accession>
<reference evidence="2" key="1">
    <citation type="submission" date="2016-08" db="EMBL/GenBank/DDBJ databases">
        <title>Complete Genome Seqeunce of Paenibacillus sp. BIHB 4019 from tea rhizoplane.</title>
        <authorList>
            <person name="Thakur R."/>
            <person name="Swarnkar M.K."/>
            <person name="Gulati A."/>
        </authorList>
    </citation>
    <scope>NUCLEOTIDE SEQUENCE [LARGE SCALE GENOMIC DNA]</scope>
    <source>
        <strain evidence="2">BIHB4019</strain>
    </source>
</reference>
<organism evidence="2">
    <name type="scientific">Paenibacillus sp. BIHB 4019</name>
    <dbReference type="NCBI Taxonomy" id="1870819"/>
    <lineage>
        <taxon>Bacteria</taxon>
        <taxon>Bacillati</taxon>
        <taxon>Bacillota</taxon>
        <taxon>Bacilli</taxon>
        <taxon>Bacillales</taxon>
        <taxon>Paenibacillaceae</taxon>
        <taxon>Paenibacillus</taxon>
    </lineage>
</organism>
<proteinExistence type="predicted"/>
<sequence>MSNNVIAAIDPAAGTHFTGKIFVTPHALDEAVKDFGVERAKAPMYVMDNLRRAAFIAHIVNEDGRPSRLFGYRRMAFVVAPDTATVITVYPRHNVNPTLAESVQRVLIRSLKAAARKERAESKRTAVAIATLNVEYAECELRKVRSNSVKTIESMTVRQTEIKREINVMERDLLELRRENTNLANSIIVYL</sequence>
<feature type="coiled-coil region" evidence="1">
    <location>
        <begin position="159"/>
        <end position="186"/>
    </location>
</feature>